<comment type="caution">
    <text evidence="1">The sequence shown here is derived from an EMBL/GenBank/DDBJ whole genome shotgun (WGS) entry which is preliminary data.</text>
</comment>
<dbReference type="Proteomes" id="UP000254224">
    <property type="component" value="Unassembled WGS sequence"/>
</dbReference>
<dbReference type="Pfam" id="PF16229">
    <property type="entry name" value="DUF4888"/>
    <property type="match status" value="1"/>
</dbReference>
<dbReference type="AlphaFoldDB" id="A0A8G2HZH4"/>
<accession>A0A8G2HZH4</accession>
<protein>
    <submittedName>
        <fullName evidence="1">Beta-lactamase</fullName>
    </submittedName>
</protein>
<gene>
    <name evidence="1" type="ORF">NCTC7972_00105</name>
</gene>
<evidence type="ECO:0000313" key="1">
    <source>
        <dbReference type="EMBL" id="SUK14285.1"/>
    </source>
</evidence>
<name>A0A8G2HZH4_STAAU</name>
<sequence length="190" mass="20781">MNTKFLGKTLVASALVLTTLGTGFHSSYLGLDTNKVVKTAKAEENMTEGQLWKKVKDSLIDSKIISGNENETVKVTFTTTSGQSNSVESTGNQTGDVFSTPSNFSKLSQIDITKQNIDDSDFNTKLDANATWKSLTKKLEEQGLLKTGDKVTIHSKDSNDPKITGTVGQDFTEHKGFNLNKRDINKITIE</sequence>
<evidence type="ECO:0000313" key="2">
    <source>
        <dbReference type="Proteomes" id="UP000254224"/>
    </source>
</evidence>
<organism evidence="1 2">
    <name type="scientific">Staphylococcus aureus</name>
    <dbReference type="NCBI Taxonomy" id="1280"/>
    <lineage>
        <taxon>Bacteria</taxon>
        <taxon>Bacillati</taxon>
        <taxon>Bacillota</taxon>
        <taxon>Bacilli</taxon>
        <taxon>Bacillales</taxon>
        <taxon>Staphylococcaceae</taxon>
        <taxon>Staphylococcus</taxon>
    </lineage>
</organism>
<reference evidence="1 2" key="1">
    <citation type="submission" date="2018-06" db="EMBL/GenBank/DDBJ databases">
        <authorList>
            <consortium name="Pathogen Informatics"/>
            <person name="Doyle S."/>
        </authorList>
    </citation>
    <scope>NUCLEOTIDE SEQUENCE [LARGE SCALE GENOMIC DNA]</scope>
    <source>
        <strain evidence="1 2">NCTC7972</strain>
    </source>
</reference>
<dbReference type="InterPro" id="IPR032614">
    <property type="entry name" value="DUF4888"/>
</dbReference>
<dbReference type="EMBL" id="UHAI01000002">
    <property type="protein sequence ID" value="SUK14285.1"/>
    <property type="molecule type" value="Genomic_DNA"/>
</dbReference>
<dbReference type="RefSeq" id="WP_001092755.1">
    <property type="nucleotide sequence ID" value="NZ_BAABRD010000004.1"/>
</dbReference>
<dbReference type="CDD" id="cd15783">
    <property type="entry name" value="SA1633_like"/>
    <property type="match status" value="1"/>
</dbReference>
<proteinExistence type="predicted"/>